<dbReference type="EMBL" id="KB744631">
    <property type="protein sequence ID" value="EOA94714.1"/>
    <property type="molecule type" value="Genomic_DNA"/>
</dbReference>
<dbReference type="AlphaFoldDB" id="R0KZV1"/>
<dbReference type="Proteomes" id="UP000296049">
    <property type="component" value="Unassembled WGS sequence"/>
</dbReference>
<evidence type="ECO:0000313" key="2">
    <source>
        <dbReference type="Proteomes" id="UP000296049"/>
    </source>
</evidence>
<protein>
    <submittedName>
        <fullName evidence="1">Uncharacterized protein</fullName>
    </submittedName>
</protein>
<sequence length="159" mass="16750">MPAVVLCLQLASVQQKAKYFKKEEGGEKRCRERRLPCKGAELGPGPACSGGMQRAWLWTSASSCGLDGLMDLQNTPHEDASGAQLLIGTLCAVDHQLGEADTSWANPGKHNAGADSPVGVTTTVLGGWRLGANLPVGLGSSKLAFVLQIHHVMDLLTMS</sequence>
<accession>R0KZV1</accession>
<keyword evidence="2" id="KW-1185">Reference proteome</keyword>
<evidence type="ECO:0000313" key="1">
    <source>
        <dbReference type="EMBL" id="EOA94714.1"/>
    </source>
</evidence>
<proteinExistence type="predicted"/>
<reference evidence="2" key="1">
    <citation type="journal article" date="2013" name="Nat. Genet.">
        <title>The duck genome and transcriptome provide insight into an avian influenza virus reservoir species.</title>
        <authorList>
            <person name="Huang Y."/>
            <person name="Li Y."/>
            <person name="Burt D.W."/>
            <person name="Chen H."/>
            <person name="Zhang Y."/>
            <person name="Qian W."/>
            <person name="Kim H."/>
            <person name="Gan S."/>
            <person name="Zhao Y."/>
            <person name="Li J."/>
            <person name="Yi K."/>
            <person name="Feng H."/>
            <person name="Zhu P."/>
            <person name="Li B."/>
            <person name="Liu Q."/>
            <person name="Fairley S."/>
            <person name="Magor K.E."/>
            <person name="Du Z."/>
            <person name="Hu X."/>
            <person name="Goodman L."/>
            <person name="Tafer H."/>
            <person name="Vignal A."/>
            <person name="Lee T."/>
            <person name="Kim K.W."/>
            <person name="Sheng Z."/>
            <person name="An Y."/>
            <person name="Searle S."/>
            <person name="Herrero J."/>
            <person name="Groenen M.A."/>
            <person name="Crooijmans R.P."/>
            <person name="Faraut T."/>
            <person name="Cai Q."/>
            <person name="Webster R.G."/>
            <person name="Aldridge J.R."/>
            <person name="Warren W.C."/>
            <person name="Bartschat S."/>
            <person name="Kehr S."/>
            <person name="Marz M."/>
            <person name="Stadler P.F."/>
            <person name="Smith J."/>
            <person name="Kraus R.H."/>
            <person name="Zhao Y."/>
            <person name="Ren L."/>
            <person name="Fei J."/>
            <person name="Morisson M."/>
            <person name="Kaiser P."/>
            <person name="Griffin D.K."/>
            <person name="Rao M."/>
            <person name="Pitel F."/>
            <person name="Wang J."/>
            <person name="Li N."/>
        </authorList>
    </citation>
    <scope>NUCLEOTIDE SEQUENCE [LARGE SCALE GENOMIC DNA]</scope>
</reference>
<gene>
    <name evidence="1" type="ORF">Anapl_14763</name>
</gene>
<name>R0KZV1_ANAPL</name>
<organism evidence="1 2">
    <name type="scientific">Anas platyrhynchos</name>
    <name type="common">Mallard</name>
    <name type="synonym">Anas boschas</name>
    <dbReference type="NCBI Taxonomy" id="8839"/>
    <lineage>
        <taxon>Eukaryota</taxon>
        <taxon>Metazoa</taxon>
        <taxon>Chordata</taxon>
        <taxon>Craniata</taxon>
        <taxon>Vertebrata</taxon>
        <taxon>Euteleostomi</taxon>
        <taxon>Archelosauria</taxon>
        <taxon>Archosauria</taxon>
        <taxon>Dinosauria</taxon>
        <taxon>Saurischia</taxon>
        <taxon>Theropoda</taxon>
        <taxon>Coelurosauria</taxon>
        <taxon>Aves</taxon>
        <taxon>Neognathae</taxon>
        <taxon>Galloanserae</taxon>
        <taxon>Anseriformes</taxon>
        <taxon>Anatidae</taxon>
        <taxon>Anatinae</taxon>
        <taxon>Anas</taxon>
    </lineage>
</organism>